<keyword evidence="1" id="KW-0805">Transcription regulation</keyword>
<dbReference type="SMART" id="SM00345">
    <property type="entry name" value="HTH_GNTR"/>
    <property type="match status" value="1"/>
</dbReference>
<evidence type="ECO:0000313" key="7">
    <source>
        <dbReference type="Proteomes" id="UP000642748"/>
    </source>
</evidence>
<comment type="caution">
    <text evidence="6">The sequence shown here is derived from an EMBL/GenBank/DDBJ whole genome shotgun (WGS) entry which is preliminary data.</text>
</comment>
<keyword evidence="2" id="KW-0238">DNA-binding</keyword>
<dbReference type="Proteomes" id="UP000642748">
    <property type="component" value="Unassembled WGS sequence"/>
</dbReference>
<feature type="compositionally biased region" description="Polar residues" evidence="4">
    <location>
        <begin position="130"/>
        <end position="139"/>
    </location>
</feature>
<dbReference type="PROSITE" id="PS50949">
    <property type="entry name" value="HTH_GNTR"/>
    <property type="match status" value="1"/>
</dbReference>
<dbReference type="PRINTS" id="PR00035">
    <property type="entry name" value="HTHGNTR"/>
</dbReference>
<evidence type="ECO:0000256" key="2">
    <source>
        <dbReference type="ARBA" id="ARBA00023125"/>
    </source>
</evidence>
<dbReference type="InterPro" id="IPR000524">
    <property type="entry name" value="Tscrpt_reg_HTH_GntR"/>
</dbReference>
<gene>
    <name evidence="6" type="ORF">Raf01_07500</name>
</gene>
<dbReference type="InterPro" id="IPR050679">
    <property type="entry name" value="Bact_HTH_transcr_reg"/>
</dbReference>
<dbReference type="GO" id="GO:0003700">
    <property type="term" value="F:DNA-binding transcription factor activity"/>
    <property type="evidence" value="ECO:0007669"/>
    <property type="project" value="InterPro"/>
</dbReference>
<dbReference type="AlphaFoldDB" id="A0A8J3QN28"/>
<evidence type="ECO:0000256" key="3">
    <source>
        <dbReference type="ARBA" id="ARBA00023163"/>
    </source>
</evidence>
<keyword evidence="3" id="KW-0804">Transcription</keyword>
<feature type="compositionally biased region" description="Basic and acidic residues" evidence="4">
    <location>
        <begin position="89"/>
        <end position="108"/>
    </location>
</feature>
<protein>
    <recommendedName>
        <fullName evidence="5">HTH gntR-type domain-containing protein</fullName>
    </recommendedName>
</protein>
<feature type="domain" description="HTH gntR-type" evidence="5">
    <location>
        <begin position="8"/>
        <end position="76"/>
    </location>
</feature>
<accession>A0A8J3QN28</accession>
<dbReference type="GO" id="GO:0045892">
    <property type="term" value="P:negative regulation of DNA-templated transcription"/>
    <property type="evidence" value="ECO:0007669"/>
    <property type="project" value="TreeGrafter"/>
</dbReference>
<evidence type="ECO:0000256" key="4">
    <source>
        <dbReference type="SAM" id="MobiDB-lite"/>
    </source>
</evidence>
<keyword evidence="7" id="KW-1185">Reference proteome</keyword>
<evidence type="ECO:0000313" key="6">
    <source>
        <dbReference type="EMBL" id="GIH12578.1"/>
    </source>
</evidence>
<name>A0A8J3QN28_9ACTN</name>
<feature type="region of interest" description="Disordered" evidence="4">
    <location>
        <begin position="23"/>
        <end position="46"/>
    </location>
</feature>
<dbReference type="InterPro" id="IPR036390">
    <property type="entry name" value="WH_DNA-bd_sf"/>
</dbReference>
<sequence>MIDPSADRAQYRQIADSLRDAIMSGQLPDGARVPSEEQLRQEHGVSRTTVRKAIDVLKGEGLVEVRAPRGTFVRNNQQPVQTVPLRRGDRVRARMPSPEERREHDVREGVPFLVVTRADGTVEVHPGDRTQAQQGPTGR</sequence>
<dbReference type="RefSeq" id="WP_203916286.1">
    <property type="nucleotide sequence ID" value="NZ_BONZ01000008.1"/>
</dbReference>
<feature type="region of interest" description="Disordered" evidence="4">
    <location>
        <begin position="89"/>
        <end position="139"/>
    </location>
</feature>
<evidence type="ECO:0000256" key="1">
    <source>
        <dbReference type="ARBA" id="ARBA00023015"/>
    </source>
</evidence>
<dbReference type="PANTHER" id="PTHR44846">
    <property type="entry name" value="MANNOSYL-D-GLYCERATE TRANSPORT/METABOLISM SYSTEM REPRESSOR MNGR-RELATED"/>
    <property type="match status" value="1"/>
</dbReference>
<dbReference type="Gene3D" id="1.10.10.10">
    <property type="entry name" value="Winged helix-like DNA-binding domain superfamily/Winged helix DNA-binding domain"/>
    <property type="match status" value="1"/>
</dbReference>
<evidence type="ECO:0000259" key="5">
    <source>
        <dbReference type="PROSITE" id="PS50949"/>
    </source>
</evidence>
<proteinExistence type="predicted"/>
<dbReference type="GO" id="GO:0003677">
    <property type="term" value="F:DNA binding"/>
    <property type="evidence" value="ECO:0007669"/>
    <property type="project" value="UniProtKB-KW"/>
</dbReference>
<dbReference type="EMBL" id="BONZ01000008">
    <property type="protein sequence ID" value="GIH12578.1"/>
    <property type="molecule type" value="Genomic_DNA"/>
</dbReference>
<feature type="compositionally biased region" description="Basic and acidic residues" evidence="4">
    <location>
        <begin position="34"/>
        <end position="45"/>
    </location>
</feature>
<organism evidence="6 7">
    <name type="scientific">Rugosimonospora africana</name>
    <dbReference type="NCBI Taxonomy" id="556532"/>
    <lineage>
        <taxon>Bacteria</taxon>
        <taxon>Bacillati</taxon>
        <taxon>Actinomycetota</taxon>
        <taxon>Actinomycetes</taxon>
        <taxon>Micromonosporales</taxon>
        <taxon>Micromonosporaceae</taxon>
        <taxon>Rugosimonospora</taxon>
    </lineage>
</organism>
<dbReference type="SUPFAM" id="SSF46785">
    <property type="entry name" value="Winged helix' DNA-binding domain"/>
    <property type="match status" value="1"/>
</dbReference>
<reference evidence="6" key="1">
    <citation type="submission" date="2021-01" db="EMBL/GenBank/DDBJ databases">
        <title>Whole genome shotgun sequence of Rugosimonospora africana NBRC 104875.</title>
        <authorList>
            <person name="Komaki H."/>
            <person name="Tamura T."/>
        </authorList>
    </citation>
    <scope>NUCLEOTIDE SEQUENCE</scope>
    <source>
        <strain evidence="6">NBRC 104875</strain>
    </source>
</reference>
<dbReference type="Pfam" id="PF00392">
    <property type="entry name" value="GntR"/>
    <property type="match status" value="1"/>
</dbReference>
<dbReference type="PANTHER" id="PTHR44846:SF17">
    <property type="entry name" value="GNTR-FAMILY TRANSCRIPTIONAL REGULATOR"/>
    <property type="match status" value="1"/>
</dbReference>
<dbReference type="InterPro" id="IPR036388">
    <property type="entry name" value="WH-like_DNA-bd_sf"/>
</dbReference>
<dbReference type="CDD" id="cd07377">
    <property type="entry name" value="WHTH_GntR"/>
    <property type="match status" value="1"/>
</dbReference>